<gene>
    <name evidence="2" type="ORF">A6768_08180</name>
</gene>
<sequence>MKIDHRLDEAIAEKTAEGRFQLAVSAGGAQFVADEPVAAGGLGSGPSPYQLLASALAACTTMTLLLYIERKGWDVKVRCTAVGHRRDEACDPPDVFTRRIEFEGKVEPAQRSRLLEIADRCPMHRTLMKGASVVTTEADMPTAALATSHMADMEALIAVGRGSFDFTETA</sequence>
<dbReference type="EMBL" id="CP023741">
    <property type="protein sequence ID" value="ATI79985.1"/>
    <property type="molecule type" value="Genomic_DNA"/>
</dbReference>
<dbReference type="KEGG" id="sya:A6768_08180"/>
<name>A0A291MYH2_SPHYA</name>
<dbReference type="PANTHER" id="PTHR39624">
    <property type="entry name" value="PROTEIN INVOLVED IN RIMO-MEDIATED BETA-METHYLTHIOLATION OF RIBOSOMAL PROTEIN S12 YCAO"/>
    <property type="match status" value="1"/>
</dbReference>
<keyword evidence="1" id="KW-0812">Transmembrane</keyword>
<accession>A0A291MYH2</accession>
<dbReference type="InterPro" id="IPR036102">
    <property type="entry name" value="OsmC/Ohrsf"/>
</dbReference>
<dbReference type="PANTHER" id="PTHR39624:SF2">
    <property type="entry name" value="OSMC-LIKE PROTEIN"/>
    <property type="match status" value="1"/>
</dbReference>
<dbReference type="Gene3D" id="3.30.300.20">
    <property type="match status" value="1"/>
</dbReference>
<dbReference type="InterPro" id="IPR003718">
    <property type="entry name" value="OsmC/Ohr_fam"/>
</dbReference>
<organism evidence="2 3">
    <name type="scientific">Sphingobium yanoikuyae</name>
    <name type="common">Sphingomonas yanoikuyae</name>
    <dbReference type="NCBI Taxonomy" id="13690"/>
    <lineage>
        <taxon>Bacteria</taxon>
        <taxon>Pseudomonadati</taxon>
        <taxon>Pseudomonadota</taxon>
        <taxon>Alphaproteobacteria</taxon>
        <taxon>Sphingomonadales</taxon>
        <taxon>Sphingomonadaceae</taxon>
        <taxon>Sphingobium</taxon>
    </lineage>
</organism>
<dbReference type="InterPro" id="IPR015946">
    <property type="entry name" value="KH_dom-like_a/b"/>
</dbReference>
<dbReference type="RefSeq" id="WP_097383237.1">
    <property type="nucleotide sequence ID" value="NZ_CP023741.1"/>
</dbReference>
<keyword evidence="1" id="KW-0472">Membrane</keyword>
<proteinExistence type="predicted"/>
<dbReference type="SUPFAM" id="SSF82784">
    <property type="entry name" value="OsmC-like"/>
    <property type="match status" value="1"/>
</dbReference>
<evidence type="ECO:0000256" key="1">
    <source>
        <dbReference type="SAM" id="Phobius"/>
    </source>
</evidence>
<keyword evidence="1" id="KW-1133">Transmembrane helix</keyword>
<reference evidence="2 3" key="1">
    <citation type="submission" date="2017-10" db="EMBL/GenBank/DDBJ databases">
        <title>Sphingobium yanoikuyae S72.</title>
        <authorList>
            <person name="Sanchez E."/>
            <person name="Bustos P."/>
            <person name="Mendoza P."/>
            <person name="Guo X."/>
            <person name="Mendoza A."/>
        </authorList>
    </citation>
    <scope>NUCLEOTIDE SEQUENCE [LARGE SCALE GENOMIC DNA]</scope>
    <source>
        <strain evidence="2 3">S72</strain>
    </source>
</reference>
<dbReference type="GeneID" id="57776810"/>
<dbReference type="AlphaFoldDB" id="A0A291MYH2"/>
<dbReference type="Pfam" id="PF02566">
    <property type="entry name" value="OsmC"/>
    <property type="match status" value="1"/>
</dbReference>
<evidence type="ECO:0000313" key="3">
    <source>
        <dbReference type="Proteomes" id="UP000219422"/>
    </source>
</evidence>
<dbReference type="Proteomes" id="UP000219422">
    <property type="component" value="Chromosome"/>
</dbReference>
<feature type="transmembrane region" description="Helical" evidence="1">
    <location>
        <begin position="49"/>
        <end position="68"/>
    </location>
</feature>
<protein>
    <submittedName>
        <fullName evidence="2">Osmotically inducible protein OsmC</fullName>
    </submittedName>
</protein>
<evidence type="ECO:0000313" key="2">
    <source>
        <dbReference type="EMBL" id="ATI79985.1"/>
    </source>
</evidence>